<evidence type="ECO:0000256" key="1">
    <source>
        <dbReference type="SAM" id="Coils"/>
    </source>
</evidence>
<feature type="domain" description="HicB-like antitoxin of toxin-antitoxin system" evidence="2">
    <location>
        <begin position="5"/>
        <end position="57"/>
    </location>
</feature>
<comment type="caution">
    <text evidence="3">The sequence shown here is derived from an EMBL/GenBank/DDBJ whole genome shotgun (WGS) entry which is preliminary data.</text>
</comment>
<dbReference type="InterPro" id="IPR051404">
    <property type="entry name" value="TA_system_antitoxin"/>
</dbReference>
<proteinExistence type="predicted"/>
<keyword evidence="1" id="KW-0175">Coiled coil</keyword>
<dbReference type="InterPro" id="IPR031807">
    <property type="entry name" value="HicB-like"/>
</dbReference>
<dbReference type="Proteomes" id="UP000587586">
    <property type="component" value="Unassembled WGS sequence"/>
</dbReference>
<protein>
    <submittedName>
        <fullName evidence="3">HicB family protein</fullName>
    </submittedName>
</protein>
<evidence type="ECO:0000259" key="2">
    <source>
        <dbReference type="Pfam" id="PF15919"/>
    </source>
</evidence>
<evidence type="ECO:0000313" key="3">
    <source>
        <dbReference type="EMBL" id="GFO68211.1"/>
    </source>
</evidence>
<accession>A0A6V8N6V6</accession>
<name>A0A6V8N6V6_9BACT</name>
<dbReference type="RefSeq" id="WP_183360726.1">
    <property type="nucleotide sequence ID" value="NZ_BLXZ01000003.1"/>
</dbReference>
<dbReference type="PANTHER" id="PTHR34504">
    <property type="entry name" value="ANTITOXIN HICB"/>
    <property type="match status" value="1"/>
</dbReference>
<feature type="coiled-coil region" evidence="1">
    <location>
        <begin position="26"/>
        <end position="53"/>
    </location>
</feature>
<dbReference type="Gene3D" id="3.30.160.250">
    <property type="match status" value="1"/>
</dbReference>
<organism evidence="3 4">
    <name type="scientific">Geomonas limicola</name>
    <dbReference type="NCBI Taxonomy" id="2740186"/>
    <lineage>
        <taxon>Bacteria</taxon>
        <taxon>Pseudomonadati</taxon>
        <taxon>Thermodesulfobacteriota</taxon>
        <taxon>Desulfuromonadia</taxon>
        <taxon>Geobacterales</taxon>
        <taxon>Geobacteraceae</taxon>
        <taxon>Geomonas</taxon>
    </lineage>
</organism>
<dbReference type="SUPFAM" id="SSF143100">
    <property type="entry name" value="TTHA1013/TTHA0281-like"/>
    <property type="match status" value="1"/>
</dbReference>
<reference evidence="4" key="1">
    <citation type="submission" date="2020-06" db="EMBL/GenBank/DDBJ databases">
        <title>Draft genomic sequecing of Geomonas sp. Red745.</title>
        <authorList>
            <person name="Itoh H."/>
            <person name="Xu Z.X."/>
            <person name="Ushijima N."/>
            <person name="Masuda Y."/>
            <person name="Shiratori Y."/>
            <person name="Senoo K."/>
        </authorList>
    </citation>
    <scope>NUCLEOTIDE SEQUENCE [LARGE SCALE GENOMIC DNA]</scope>
    <source>
        <strain evidence="4">Red745</strain>
    </source>
</reference>
<dbReference type="AlphaFoldDB" id="A0A6V8N6V6"/>
<sequence length="72" mass="8157">MKITAYIERDVETGLYVGTVPGIPGAHTQAETLEELQRNLREVVELCLEEMDEESRALIPEFIGVQQLQVRT</sequence>
<gene>
    <name evidence="3" type="ORF">GMLC_17900</name>
</gene>
<dbReference type="InterPro" id="IPR035069">
    <property type="entry name" value="TTHA1013/TTHA0281-like"/>
</dbReference>
<evidence type="ECO:0000313" key="4">
    <source>
        <dbReference type="Proteomes" id="UP000587586"/>
    </source>
</evidence>
<keyword evidence="4" id="KW-1185">Reference proteome</keyword>
<dbReference type="Pfam" id="PF15919">
    <property type="entry name" value="HicB_lk_antitox"/>
    <property type="match status" value="1"/>
</dbReference>
<dbReference type="EMBL" id="BLXZ01000003">
    <property type="protein sequence ID" value="GFO68211.1"/>
    <property type="molecule type" value="Genomic_DNA"/>
</dbReference>
<dbReference type="PANTHER" id="PTHR34504:SF4">
    <property type="entry name" value="ANTITOXIN HICB"/>
    <property type="match status" value="1"/>
</dbReference>